<proteinExistence type="inferred from homology"/>
<evidence type="ECO:0000256" key="11">
    <source>
        <dbReference type="ARBA" id="ARBA00023136"/>
    </source>
</evidence>
<keyword evidence="7 12" id="KW-0997">Cell inner membrane</keyword>
<dbReference type="GO" id="GO:0005886">
    <property type="term" value="C:plasma membrane"/>
    <property type="evidence" value="ECO:0007669"/>
    <property type="project" value="UniProtKB-SubCell"/>
</dbReference>
<keyword evidence="11 12" id="KW-0472">Membrane</keyword>
<evidence type="ECO:0000256" key="9">
    <source>
        <dbReference type="ARBA" id="ARBA00022748"/>
    </source>
</evidence>
<name>A0A926GDU8_9RHOB</name>
<protein>
    <recommendedName>
        <fullName evidence="4 12">Heme exporter protein D</fullName>
    </recommendedName>
</protein>
<dbReference type="GO" id="GO:0017004">
    <property type="term" value="P:cytochrome complex assembly"/>
    <property type="evidence" value="ECO:0007669"/>
    <property type="project" value="UniProtKB-KW"/>
</dbReference>
<evidence type="ECO:0000256" key="5">
    <source>
        <dbReference type="ARBA" id="ARBA00022448"/>
    </source>
</evidence>
<dbReference type="NCBIfam" id="TIGR03141">
    <property type="entry name" value="cytochro_ccmD"/>
    <property type="match status" value="1"/>
</dbReference>
<evidence type="ECO:0000313" key="14">
    <source>
        <dbReference type="Proteomes" id="UP000608594"/>
    </source>
</evidence>
<evidence type="ECO:0000256" key="6">
    <source>
        <dbReference type="ARBA" id="ARBA00022475"/>
    </source>
</evidence>
<evidence type="ECO:0000256" key="8">
    <source>
        <dbReference type="ARBA" id="ARBA00022692"/>
    </source>
</evidence>
<reference evidence="13" key="1">
    <citation type="submission" date="2020-08" db="EMBL/GenBank/DDBJ databases">
        <title>Paracoccus amoyensis sp. nov., isolated from the surface seawater at coast of Xiamen, Fujian.</title>
        <authorList>
            <person name="Lyu L."/>
        </authorList>
    </citation>
    <scope>NUCLEOTIDE SEQUENCE</scope>
    <source>
        <strain evidence="13">11-3</strain>
    </source>
</reference>
<evidence type="ECO:0000256" key="4">
    <source>
        <dbReference type="ARBA" id="ARBA00016461"/>
    </source>
</evidence>
<keyword evidence="14" id="KW-1185">Reference proteome</keyword>
<evidence type="ECO:0000256" key="10">
    <source>
        <dbReference type="ARBA" id="ARBA00022989"/>
    </source>
</evidence>
<organism evidence="13 14">
    <name type="scientific">Paracoccus amoyensis</name>
    <dbReference type="NCBI Taxonomy" id="2760093"/>
    <lineage>
        <taxon>Bacteria</taxon>
        <taxon>Pseudomonadati</taxon>
        <taxon>Pseudomonadota</taxon>
        <taxon>Alphaproteobacteria</taxon>
        <taxon>Rhodobacterales</taxon>
        <taxon>Paracoccaceae</taxon>
        <taxon>Paracoccus</taxon>
    </lineage>
</organism>
<evidence type="ECO:0000256" key="3">
    <source>
        <dbReference type="ARBA" id="ARBA00008741"/>
    </source>
</evidence>
<evidence type="ECO:0000256" key="7">
    <source>
        <dbReference type="ARBA" id="ARBA00022519"/>
    </source>
</evidence>
<keyword evidence="10 12" id="KW-1133">Transmembrane helix</keyword>
<keyword evidence="9 12" id="KW-0201">Cytochrome c-type biogenesis</keyword>
<sequence length="49" mass="5521">MIELGKYSTTVLAAYGVSLALLAALIWQTWTANARARRDLEKQENRRNG</sequence>
<dbReference type="EMBL" id="JACOQL010000005">
    <property type="protein sequence ID" value="MBC9248211.1"/>
    <property type="molecule type" value="Genomic_DNA"/>
</dbReference>
<comment type="function">
    <text evidence="1 12">Required for the export of heme to the periplasm for the biogenesis of c-type cytochromes.</text>
</comment>
<dbReference type="InterPro" id="IPR007078">
    <property type="entry name" value="Haem_export_protD_CcmD"/>
</dbReference>
<comment type="subcellular location">
    <subcellularLocation>
        <location evidence="2 12">Cell inner membrane</location>
        <topology evidence="2 12">Single-pass membrane protein</topology>
    </subcellularLocation>
</comment>
<evidence type="ECO:0000256" key="1">
    <source>
        <dbReference type="ARBA" id="ARBA00002442"/>
    </source>
</evidence>
<feature type="transmembrane region" description="Helical" evidence="12">
    <location>
        <begin position="12"/>
        <end position="30"/>
    </location>
</feature>
<dbReference type="Pfam" id="PF04995">
    <property type="entry name" value="CcmD"/>
    <property type="match status" value="1"/>
</dbReference>
<keyword evidence="8 12" id="KW-0812">Transmembrane</keyword>
<evidence type="ECO:0000256" key="12">
    <source>
        <dbReference type="RuleBase" id="RU363101"/>
    </source>
</evidence>
<accession>A0A926GDU8</accession>
<dbReference type="Proteomes" id="UP000608594">
    <property type="component" value="Unassembled WGS sequence"/>
</dbReference>
<dbReference type="RefSeq" id="WP_187794713.1">
    <property type="nucleotide sequence ID" value="NZ_JACOQL010000005.1"/>
</dbReference>
<dbReference type="GO" id="GO:0015886">
    <property type="term" value="P:heme transport"/>
    <property type="evidence" value="ECO:0007669"/>
    <property type="project" value="InterPro"/>
</dbReference>
<keyword evidence="5 12" id="KW-0813">Transport</keyword>
<dbReference type="AlphaFoldDB" id="A0A926GDU8"/>
<evidence type="ECO:0000256" key="2">
    <source>
        <dbReference type="ARBA" id="ARBA00004377"/>
    </source>
</evidence>
<comment type="similarity">
    <text evidence="3 12">Belongs to the CcmD/CycX/HelD family.</text>
</comment>
<gene>
    <name evidence="13" type="primary">ccmD</name>
    <name evidence="13" type="ORF">H4P12_16170</name>
</gene>
<comment type="caution">
    <text evidence="13">The sequence shown here is derived from an EMBL/GenBank/DDBJ whole genome shotgun (WGS) entry which is preliminary data.</text>
</comment>
<keyword evidence="6 12" id="KW-1003">Cell membrane</keyword>
<evidence type="ECO:0000313" key="13">
    <source>
        <dbReference type="EMBL" id="MBC9248211.1"/>
    </source>
</evidence>